<comment type="caution">
    <text evidence="2">The sequence shown here is derived from an EMBL/GenBank/DDBJ whole genome shotgun (WGS) entry which is preliminary data.</text>
</comment>
<evidence type="ECO:0000313" key="2">
    <source>
        <dbReference type="EMBL" id="KAF7188175.1"/>
    </source>
</evidence>
<accession>A0A8H6RA82</accession>
<gene>
    <name evidence="2" type="ORF">HII31_10460</name>
</gene>
<feature type="region of interest" description="Disordered" evidence="1">
    <location>
        <begin position="1"/>
        <end position="148"/>
    </location>
</feature>
<evidence type="ECO:0000256" key="1">
    <source>
        <dbReference type="SAM" id="MobiDB-lite"/>
    </source>
</evidence>
<dbReference type="EMBL" id="JABCIY010000213">
    <property type="protein sequence ID" value="KAF7188175.1"/>
    <property type="molecule type" value="Genomic_DNA"/>
</dbReference>
<protein>
    <submittedName>
        <fullName evidence="2">Uncharacterized protein</fullName>
    </submittedName>
</protein>
<name>A0A8H6RA82_9PEZI</name>
<organism evidence="2 3">
    <name type="scientific">Pseudocercospora fuligena</name>
    <dbReference type="NCBI Taxonomy" id="685502"/>
    <lineage>
        <taxon>Eukaryota</taxon>
        <taxon>Fungi</taxon>
        <taxon>Dikarya</taxon>
        <taxon>Ascomycota</taxon>
        <taxon>Pezizomycotina</taxon>
        <taxon>Dothideomycetes</taxon>
        <taxon>Dothideomycetidae</taxon>
        <taxon>Mycosphaerellales</taxon>
        <taxon>Mycosphaerellaceae</taxon>
        <taxon>Pseudocercospora</taxon>
    </lineage>
</organism>
<keyword evidence="3" id="KW-1185">Reference proteome</keyword>
<proteinExistence type="predicted"/>
<feature type="compositionally biased region" description="Polar residues" evidence="1">
    <location>
        <begin position="67"/>
        <end position="85"/>
    </location>
</feature>
<evidence type="ECO:0000313" key="3">
    <source>
        <dbReference type="Proteomes" id="UP000660729"/>
    </source>
</evidence>
<reference evidence="2" key="1">
    <citation type="submission" date="2020-04" db="EMBL/GenBank/DDBJ databases">
        <title>Draft genome resource of the tomato pathogen Pseudocercospora fuligena.</title>
        <authorList>
            <person name="Zaccaron A."/>
        </authorList>
    </citation>
    <scope>NUCLEOTIDE SEQUENCE</scope>
    <source>
        <strain evidence="2">PF001</strain>
    </source>
</reference>
<dbReference type="AlphaFoldDB" id="A0A8H6RA82"/>
<sequence>MVRTRAAAKRDLHPPSDDGTLERANAMASARSPPLAKRYRLRNLPGRKPGSRSSRGALDHEVDGLQVSLTSGDMSAPLASSTQGIDVSPDDSGLSDIPGTVATSRSVESAEPTPLLITRGPRAPPTRGAQGRGVSPDDTNLPVSPGVLSARRLPDSGVLADLRERCRELFDLPQEMVDIIFNFAYPTGYHRRLPHQISHAVDTRHQKEPGSRGNWYL</sequence>
<dbReference type="Proteomes" id="UP000660729">
    <property type="component" value="Unassembled WGS sequence"/>
</dbReference>